<keyword evidence="2" id="KW-1185">Reference proteome</keyword>
<evidence type="ECO:0000313" key="1">
    <source>
        <dbReference type="EMBL" id="NEX18907.1"/>
    </source>
</evidence>
<dbReference type="GO" id="GO:0003723">
    <property type="term" value="F:RNA binding"/>
    <property type="evidence" value="ECO:0007669"/>
    <property type="project" value="InterPro"/>
</dbReference>
<dbReference type="Proteomes" id="UP000471640">
    <property type="component" value="Unassembled WGS sequence"/>
</dbReference>
<dbReference type="InterPro" id="IPR018669">
    <property type="entry name" value="Toxin_HigB"/>
</dbReference>
<sequence>MKVLGRDKLVSFWEQRTNAKAALEAWFDEVSRSTWSTPQDIRNRHRSADFLPNNRVIFNIKGNHYRLVVKVRYQQGLVVIEWVGTHAEYDKQRF</sequence>
<protein>
    <submittedName>
        <fullName evidence="1">Type II toxin-antitoxin system HigB family toxin</fullName>
    </submittedName>
</protein>
<dbReference type="RefSeq" id="WP_164651784.1">
    <property type="nucleotide sequence ID" value="NZ_JAAIJR010000002.1"/>
</dbReference>
<reference evidence="2" key="1">
    <citation type="journal article" date="2020" name="Microbiol. Resour. Announc.">
        <title>Draft Genome Sequences of Thiorhodococcus mannitoliphagus and Thiorhodococcus minor, Purple Sulfur Photosynthetic Bacteria in the Gammaproteobacterial Family Chromatiaceae.</title>
        <authorList>
            <person name="Aviles F.A."/>
            <person name="Meyer T.E."/>
            <person name="Kyndt J.A."/>
        </authorList>
    </citation>
    <scope>NUCLEOTIDE SEQUENCE [LARGE SCALE GENOMIC DNA]</scope>
    <source>
        <strain evidence="2">DSM 18266</strain>
    </source>
</reference>
<dbReference type="Pfam" id="PF09907">
    <property type="entry name" value="HigB_toxin"/>
    <property type="match status" value="1"/>
</dbReference>
<proteinExistence type="predicted"/>
<organism evidence="1 2">
    <name type="scientific">Thiorhodococcus mannitoliphagus</name>
    <dbReference type="NCBI Taxonomy" id="329406"/>
    <lineage>
        <taxon>Bacteria</taxon>
        <taxon>Pseudomonadati</taxon>
        <taxon>Pseudomonadota</taxon>
        <taxon>Gammaproteobacteria</taxon>
        <taxon>Chromatiales</taxon>
        <taxon>Chromatiaceae</taxon>
        <taxon>Thiorhodococcus</taxon>
    </lineage>
</organism>
<reference evidence="1 2" key="2">
    <citation type="submission" date="2020-02" db="EMBL/GenBank/DDBJ databases">
        <title>Genome sequences of Thiorhodococcus mannitoliphagus and Thiorhodococcus minor, purple sulfur photosynthetic bacteria in the gammaproteobacterial family, Chromatiaceae.</title>
        <authorList>
            <person name="Aviles F.A."/>
            <person name="Meyer T.E."/>
            <person name="Kyndt J.A."/>
        </authorList>
    </citation>
    <scope>NUCLEOTIDE SEQUENCE [LARGE SCALE GENOMIC DNA]</scope>
    <source>
        <strain evidence="1 2">DSM 18266</strain>
    </source>
</reference>
<dbReference type="EMBL" id="JAAIJR010000002">
    <property type="protein sequence ID" value="NEX18907.1"/>
    <property type="molecule type" value="Genomic_DNA"/>
</dbReference>
<comment type="caution">
    <text evidence="1">The sequence shown here is derived from an EMBL/GenBank/DDBJ whole genome shotgun (WGS) entry which is preliminary data.</text>
</comment>
<name>A0A6P1DL04_9GAMM</name>
<accession>A0A6P1DL04</accession>
<dbReference type="AlphaFoldDB" id="A0A6P1DL04"/>
<evidence type="ECO:0000313" key="2">
    <source>
        <dbReference type="Proteomes" id="UP000471640"/>
    </source>
</evidence>
<dbReference type="GO" id="GO:0004519">
    <property type="term" value="F:endonuclease activity"/>
    <property type="evidence" value="ECO:0007669"/>
    <property type="project" value="InterPro"/>
</dbReference>
<gene>
    <name evidence="1" type="ORF">G3480_00995</name>
</gene>
<dbReference type="GO" id="GO:0110001">
    <property type="term" value="C:toxin-antitoxin complex"/>
    <property type="evidence" value="ECO:0007669"/>
    <property type="project" value="InterPro"/>
</dbReference>